<feature type="compositionally biased region" description="Basic and acidic residues" evidence="1">
    <location>
        <begin position="59"/>
        <end position="77"/>
    </location>
</feature>
<organism evidence="2 3">
    <name type="scientific">Alicyclobacillus tolerans</name>
    <dbReference type="NCBI Taxonomy" id="90970"/>
    <lineage>
        <taxon>Bacteria</taxon>
        <taxon>Bacillati</taxon>
        <taxon>Bacillota</taxon>
        <taxon>Bacilli</taxon>
        <taxon>Bacillales</taxon>
        <taxon>Alicyclobacillaceae</taxon>
        <taxon>Alicyclobacillus</taxon>
    </lineage>
</organism>
<accession>A0A1M6UL66</accession>
<sequence length="77" mass="9009">MAMSKKLDHEAANQLRTIFYKLNLDSRKITVDLYNETVESEDDYAVDDILESAGILTPEEDRQLEETVRQMREGDWD</sequence>
<dbReference type="AlphaFoldDB" id="A0A1M6UL66"/>
<evidence type="ECO:0000313" key="3">
    <source>
        <dbReference type="Proteomes" id="UP000184016"/>
    </source>
</evidence>
<evidence type="ECO:0000313" key="2">
    <source>
        <dbReference type="EMBL" id="SHK69909.1"/>
    </source>
</evidence>
<protein>
    <submittedName>
        <fullName evidence="2">Uncharacterized protein</fullName>
    </submittedName>
</protein>
<evidence type="ECO:0000256" key="1">
    <source>
        <dbReference type="SAM" id="MobiDB-lite"/>
    </source>
</evidence>
<dbReference type="EMBL" id="FRAF01000020">
    <property type="protein sequence ID" value="SHK69909.1"/>
    <property type="molecule type" value="Genomic_DNA"/>
</dbReference>
<keyword evidence="3" id="KW-1185">Reference proteome</keyword>
<proteinExistence type="predicted"/>
<feature type="region of interest" description="Disordered" evidence="1">
    <location>
        <begin position="58"/>
        <end position="77"/>
    </location>
</feature>
<dbReference type="Proteomes" id="UP000184016">
    <property type="component" value="Unassembled WGS sequence"/>
</dbReference>
<gene>
    <name evidence="2" type="ORF">SAMN05443507_12022</name>
</gene>
<reference evidence="3" key="1">
    <citation type="submission" date="2016-11" db="EMBL/GenBank/DDBJ databases">
        <authorList>
            <person name="Varghese N."/>
            <person name="Submissions S."/>
        </authorList>
    </citation>
    <scope>NUCLEOTIDE SEQUENCE [LARGE SCALE GENOMIC DNA]</scope>
    <source>
        <strain evidence="3">USBA-503</strain>
    </source>
</reference>
<name>A0A1M6UL66_9BACL</name>